<comment type="similarity">
    <text evidence="1 4">Belongs to the glutaredoxin family.</text>
</comment>
<keyword evidence="4" id="KW-0963">Cytoplasm</keyword>
<name>A0ABT5DPC5_9BACT</name>
<accession>A0ABT5DPC5</accession>
<dbReference type="InterPro" id="IPR014025">
    <property type="entry name" value="Glutaredoxin_subgr"/>
</dbReference>
<dbReference type="EMBL" id="JAQNDM010000002">
    <property type="protein sequence ID" value="MDC0714588.1"/>
    <property type="molecule type" value="Genomic_DNA"/>
</dbReference>
<evidence type="ECO:0000256" key="2">
    <source>
        <dbReference type="ARBA" id="ARBA00022448"/>
    </source>
</evidence>
<protein>
    <recommendedName>
        <fullName evidence="4">Glutaredoxin</fullName>
    </recommendedName>
</protein>
<dbReference type="Pfam" id="PF00462">
    <property type="entry name" value="Glutaredoxin"/>
    <property type="match status" value="1"/>
</dbReference>
<evidence type="ECO:0000313" key="6">
    <source>
        <dbReference type="EMBL" id="MDC0714588.1"/>
    </source>
</evidence>
<dbReference type="InterPro" id="IPR004045">
    <property type="entry name" value="Glutathione_S-Trfase_N"/>
</dbReference>
<dbReference type="PRINTS" id="PR00160">
    <property type="entry name" value="GLUTAREDOXIN"/>
</dbReference>
<keyword evidence="4" id="KW-0676">Redox-active center</keyword>
<sequence>MVPITLYTKSTCPFSRKAKQLLDEKGVRYEEIAIDLNPSKMDEMLAASGGRATVPQIFIAGRHLGGSDELQKLEDTGQLDALLERPGAQPSL</sequence>
<reference evidence="6 7" key="1">
    <citation type="submission" date="2022-11" db="EMBL/GenBank/DDBJ databases">
        <title>Minimal conservation of predation-associated metabolite biosynthetic gene clusters underscores biosynthetic potential of Myxococcota including descriptions for ten novel species: Archangium lansinium sp. nov., Myxococcus landrumus sp. nov., Nannocystis bai.</title>
        <authorList>
            <person name="Ahearne A."/>
            <person name="Stevens C."/>
            <person name="Dowd S."/>
        </authorList>
    </citation>
    <scope>NUCLEOTIDE SEQUENCE [LARGE SCALE GENOMIC DNA]</scope>
    <source>
        <strain evidence="6 7">NCWAL01</strain>
    </source>
</reference>
<dbReference type="CDD" id="cd03418">
    <property type="entry name" value="GRX_GRXb_1_3_like"/>
    <property type="match status" value="1"/>
</dbReference>
<evidence type="ECO:0000256" key="3">
    <source>
        <dbReference type="ARBA" id="ARBA00022982"/>
    </source>
</evidence>
<evidence type="ECO:0000256" key="1">
    <source>
        <dbReference type="ARBA" id="ARBA00007787"/>
    </source>
</evidence>
<proteinExistence type="inferred from homology"/>
<dbReference type="PROSITE" id="PS50404">
    <property type="entry name" value="GST_NTER"/>
    <property type="match status" value="1"/>
</dbReference>
<keyword evidence="3 4" id="KW-0249">Electron transport</keyword>
<dbReference type="Gene3D" id="3.40.30.10">
    <property type="entry name" value="Glutaredoxin"/>
    <property type="match status" value="1"/>
</dbReference>
<dbReference type="PANTHER" id="PTHR45694:SF18">
    <property type="entry name" value="GLUTAREDOXIN-1-RELATED"/>
    <property type="match status" value="1"/>
</dbReference>
<dbReference type="InterPro" id="IPR011900">
    <property type="entry name" value="GRX_bact"/>
</dbReference>
<comment type="function">
    <text evidence="4">Has a glutathione-disulfide oxidoreductase activity in the presence of NADPH and glutathione reductase. Reduces low molecular weight disulfides and proteins.</text>
</comment>
<dbReference type="NCBIfam" id="TIGR02181">
    <property type="entry name" value="GRX_bact"/>
    <property type="match status" value="1"/>
</dbReference>
<keyword evidence="7" id="KW-1185">Reference proteome</keyword>
<dbReference type="InterPro" id="IPR002109">
    <property type="entry name" value="Glutaredoxin"/>
</dbReference>
<organism evidence="6 7">
    <name type="scientific">Stigmatella ashevillensis</name>
    <dbReference type="NCBI Taxonomy" id="2995309"/>
    <lineage>
        <taxon>Bacteria</taxon>
        <taxon>Pseudomonadati</taxon>
        <taxon>Myxococcota</taxon>
        <taxon>Myxococcia</taxon>
        <taxon>Myxococcales</taxon>
        <taxon>Cystobacterineae</taxon>
        <taxon>Archangiaceae</taxon>
        <taxon>Stigmatella</taxon>
    </lineage>
</organism>
<dbReference type="PANTHER" id="PTHR45694">
    <property type="entry name" value="GLUTAREDOXIN 2"/>
    <property type="match status" value="1"/>
</dbReference>
<evidence type="ECO:0000256" key="4">
    <source>
        <dbReference type="RuleBase" id="RU364065"/>
    </source>
</evidence>
<dbReference type="SUPFAM" id="SSF52833">
    <property type="entry name" value="Thioredoxin-like"/>
    <property type="match status" value="1"/>
</dbReference>
<feature type="domain" description="GST N-terminal" evidence="5">
    <location>
        <begin position="2"/>
        <end position="92"/>
    </location>
</feature>
<gene>
    <name evidence="6" type="primary">grxC</name>
    <name evidence="6" type="ORF">POL68_39435</name>
</gene>
<keyword evidence="2 4" id="KW-0813">Transport</keyword>
<dbReference type="PROSITE" id="PS51354">
    <property type="entry name" value="GLUTAREDOXIN_2"/>
    <property type="match status" value="1"/>
</dbReference>
<evidence type="ECO:0000259" key="5">
    <source>
        <dbReference type="PROSITE" id="PS50404"/>
    </source>
</evidence>
<evidence type="ECO:0000313" key="7">
    <source>
        <dbReference type="Proteomes" id="UP001221838"/>
    </source>
</evidence>
<dbReference type="Proteomes" id="UP001221838">
    <property type="component" value="Unassembled WGS sequence"/>
</dbReference>
<comment type="caution">
    <text evidence="6">The sequence shown here is derived from an EMBL/GenBank/DDBJ whole genome shotgun (WGS) entry which is preliminary data.</text>
</comment>
<dbReference type="InterPro" id="IPR036249">
    <property type="entry name" value="Thioredoxin-like_sf"/>
</dbReference>